<evidence type="ECO:0000313" key="2">
    <source>
        <dbReference type="EMBL" id="USQ85759.1"/>
    </source>
</evidence>
<name>A0ABY4ZAB9_9ACTN</name>
<feature type="transmembrane region" description="Helical" evidence="1">
    <location>
        <begin position="47"/>
        <end position="70"/>
    </location>
</feature>
<sequence>MLDAQGIDFRPERPVLASAGVAERTSFAMHTLLTTTATLLKGWQRPLVIALCLLPLLVVTACCVPALLVLPFWPAGHTRATALIQHLREWSLALHGTDGPAPGR</sequence>
<keyword evidence="3" id="KW-1185">Reference proteome</keyword>
<evidence type="ECO:0000313" key="3">
    <source>
        <dbReference type="Proteomes" id="UP001056374"/>
    </source>
</evidence>
<keyword evidence="1" id="KW-1133">Transmembrane helix</keyword>
<keyword evidence="1" id="KW-0812">Transmembrane</keyword>
<proteinExistence type="predicted"/>
<protein>
    <recommendedName>
        <fullName evidence="4">Membrane transport protein MMPL domain-containing protein</fullName>
    </recommendedName>
</protein>
<accession>A0ABY4ZAB9</accession>
<evidence type="ECO:0008006" key="4">
    <source>
        <dbReference type="Google" id="ProtNLM"/>
    </source>
</evidence>
<dbReference type="RefSeq" id="WP_252551017.1">
    <property type="nucleotide sequence ID" value="NZ_CP099468.1"/>
</dbReference>
<dbReference type="Proteomes" id="UP001056374">
    <property type="component" value="Chromosome"/>
</dbReference>
<evidence type="ECO:0000256" key="1">
    <source>
        <dbReference type="SAM" id="Phobius"/>
    </source>
</evidence>
<keyword evidence="1" id="KW-0472">Membrane</keyword>
<dbReference type="EMBL" id="CP099468">
    <property type="protein sequence ID" value="USQ85759.1"/>
    <property type="molecule type" value="Genomic_DNA"/>
</dbReference>
<organism evidence="2 3">
    <name type="scientific">Streptomyces phaeoluteigriseus</name>
    <dbReference type="NCBI Taxonomy" id="114686"/>
    <lineage>
        <taxon>Bacteria</taxon>
        <taxon>Bacillati</taxon>
        <taxon>Actinomycetota</taxon>
        <taxon>Actinomycetes</taxon>
        <taxon>Kitasatosporales</taxon>
        <taxon>Streptomycetaceae</taxon>
        <taxon>Streptomyces</taxon>
        <taxon>Streptomyces aurantiacus group</taxon>
    </lineage>
</organism>
<gene>
    <name evidence="2" type="ORF">NFX46_19555</name>
</gene>
<reference evidence="2" key="1">
    <citation type="submission" date="2022-06" db="EMBL/GenBank/DDBJ databases">
        <title>Complete genome sequence of soil microorganisms Streptomyces sp. Qhu-M197 isolated from Alpine meadows habitats on the Tibetan Plateau.</title>
        <authorList>
            <person name="Zhang B."/>
            <person name="Xiang X."/>
            <person name="Fan J."/>
        </authorList>
    </citation>
    <scope>NUCLEOTIDE SEQUENCE</scope>
    <source>
        <strain evidence="2">Qhu-M197</strain>
    </source>
</reference>